<evidence type="ECO:0000313" key="2">
    <source>
        <dbReference type="EMBL" id="KAL2630769.1"/>
    </source>
</evidence>
<gene>
    <name evidence="2" type="ORF">R1flu_015455</name>
</gene>
<proteinExistence type="predicted"/>
<dbReference type="AlphaFoldDB" id="A0ABD1YJ07"/>
<evidence type="ECO:0000256" key="1">
    <source>
        <dbReference type="SAM" id="MobiDB-lite"/>
    </source>
</evidence>
<evidence type="ECO:0000313" key="3">
    <source>
        <dbReference type="Proteomes" id="UP001605036"/>
    </source>
</evidence>
<protein>
    <submittedName>
        <fullName evidence="2">Uncharacterized protein</fullName>
    </submittedName>
</protein>
<keyword evidence="3" id="KW-1185">Reference proteome</keyword>
<accession>A0ABD1YJ07</accession>
<name>A0ABD1YJ07_9MARC</name>
<feature type="region of interest" description="Disordered" evidence="1">
    <location>
        <begin position="30"/>
        <end position="66"/>
    </location>
</feature>
<feature type="compositionally biased region" description="Acidic residues" evidence="1">
    <location>
        <begin position="30"/>
        <end position="45"/>
    </location>
</feature>
<sequence length="66" mass="7589">MEEVLRRREREVDKVLDEEGLDFLEFSEEGGRDLEEEGEEVEEEINQPRGGWSLKRAGRRVGKGAG</sequence>
<comment type="caution">
    <text evidence="2">The sequence shown here is derived from an EMBL/GenBank/DDBJ whole genome shotgun (WGS) entry which is preliminary data.</text>
</comment>
<dbReference type="Proteomes" id="UP001605036">
    <property type="component" value="Unassembled WGS sequence"/>
</dbReference>
<dbReference type="EMBL" id="JBHFFA010000004">
    <property type="protein sequence ID" value="KAL2630769.1"/>
    <property type="molecule type" value="Genomic_DNA"/>
</dbReference>
<reference evidence="2 3" key="1">
    <citation type="submission" date="2024-09" db="EMBL/GenBank/DDBJ databases">
        <title>Chromosome-scale assembly of Riccia fluitans.</title>
        <authorList>
            <person name="Paukszto L."/>
            <person name="Sawicki J."/>
            <person name="Karawczyk K."/>
            <person name="Piernik-Szablinska J."/>
            <person name="Szczecinska M."/>
            <person name="Mazdziarz M."/>
        </authorList>
    </citation>
    <scope>NUCLEOTIDE SEQUENCE [LARGE SCALE GENOMIC DNA]</scope>
    <source>
        <strain evidence="2">Rf_01</strain>
        <tissue evidence="2">Aerial parts of the thallus</tissue>
    </source>
</reference>
<feature type="compositionally biased region" description="Basic residues" evidence="1">
    <location>
        <begin position="56"/>
        <end position="66"/>
    </location>
</feature>
<organism evidence="2 3">
    <name type="scientific">Riccia fluitans</name>
    <dbReference type="NCBI Taxonomy" id="41844"/>
    <lineage>
        <taxon>Eukaryota</taxon>
        <taxon>Viridiplantae</taxon>
        <taxon>Streptophyta</taxon>
        <taxon>Embryophyta</taxon>
        <taxon>Marchantiophyta</taxon>
        <taxon>Marchantiopsida</taxon>
        <taxon>Marchantiidae</taxon>
        <taxon>Marchantiales</taxon>
        <taxon>Ricciaceae</taxon>
        <taxon>Riccia</taxon>
    </lineage>
</organism>